<keyword evidence="4" id="KW-1185">Reference proteome</keyword>
<feature type="compositionally biased region" description="Basic and acidic residues" evidence="1">
    <location>
        <begin position="48"/>
        <end position="67"/>
    </location>
</feature>
<evidence type="ECO:0000313" key="3">
    <source>
        <dbReference type="EMBL" id="VFT90590.1"/>
    </source>
</evidence>
<evidence type="ECO:0000256" key="1">
    <source>
        <dbReference type="SAM" id="MobiDB-lite"/>
    </source>
</evidence>
<dbReference type="EMBL" id="VJMH01005480">
    <property type="protein sequence ID" value="KAF0695408.1"/>
    <property type="molecule type" value="Genomic_DNA"/>
</dbReference>
<reference evidence="3 4" key="1">
    <citation type="submission" date="2019-03" db="EMBL/GenBank/DDBJ databases">
        <authorList>
            <person name="Gaulin E."/>
            <person name="Dumas B."/>
        </authorList>
    </citation>
    <scope>NUCLEOTIDE SEQUENCE [LARGE SCALE GENOMIC DNA]</scope>
    <source>
        <strain evidence="3">CBS 568.67</strain>
    </source>
</reference>
<evidence type="ECO:0000313" key="4">
    <source>
        <dbReference type="Proteomes" id="UP000332933"/>
    </source>
</evidence>
<gene>
    <name evidence="3" type="primary">Aste57867_13757</name>
    <name evidence="2" type="ORF">As57867_013707</name>
    <name evidence="3" type="ORF">ASTE57867_13757</name>
</gene>
<name>A0A485L140_9STRA</name>
<dbReference type="Proteomes" id="UP000332933">
    <property type="component" value="Unassembled WGS sequence"/>
</dbReference>
<accession>A0A485L140</accession>
<dbReference type="AlphaFoldDB" id="A0A485L140"/>
<sequence>MDPGANGAYAVHASSDMASPPKASKPRKKHDDDAEAHHVHGSRKRARREKESDSHHAPPKIVDDRDRASIGIDRVDHGAPNGNAGNTPTLPPGAVLFLTPAGREEIMGGKTLFELIRRTSRQKSKRREDHRTEDITFAVHDTIMVPQGLVDKIDSKFKDDFVGKIVVEHTKNWIKMSSFGNSREFIQNLTQVVQPRYPCNYPTILDEVLVAFIFKRPEYAEALIKPLIQRLTYNDEPVTAEKHPLIKAMCRKIGKHARGGAHAALASTRHRIATLAIVKTLLEGNTGRHLLNGWILECLRQCPDDLLHVIVAKLTNCITYLSLLQPEPHNLQWLRAWQSEHWDVADAGRQLEELIRLETTPGGTVHKAVVREALLRFGHNPQGVFGLFGEALRGYFAHATPFESFPMLDASASLFPPPYPNDASYRPPVSAMIDLFKKTIPRTTAADHRWFHTHLWPYLLHHWDLPTVRQVFREHMPLVLGQPPASDSDMASPVDTWHGLLAFLQALSRVQLAMASQVLDVWTVEWTASSFELPFDYIMAMHCVALALRQTTASSSSAMKVIVARLVVLGDALGRTFFAAAAAQDPPNLKVFSWYLQCLLKSHGGLAPDHVATLCANVLVHVPEKPGTSWQLLVQRLLATVLVEDAASSVAPATTPSRPTFFDWHTGAVVSFPTDGDAAPASMPSSPAPPCVFVLDVVAALIEWQDTDRRVAALVRQQILAPTCFQLVLQLAESPRRDVALRALALLLHLVPLDSSDSSSAAWAEDHVLHALVALVARRQAQVSTAALAVLNRLATRLPRAILGPLLQHIVEAALDIASVVQLTDVVRRSLLAPDGDKTSAAVVSKHVVAFVTRHLLVEHPDNAWQDASPQHTALLLLRHLCRAETWRDQGNSMVQLVRHGIRTLDTSAEVLCVIQLDILLHIVSRDDTRPLFQEEFERMAVRMQIERLLEQPPRRVPAILAMVRQTLQCLEAFMSSENTAPSQI</sequence>
<feature type="region of interest" description="Disordered" evidence="1">
    <location>
        <begin position="72"/>
        <end position="91"/>
    </location>
</feature>
<organism evidence="3 4">
    <name type="scientific">Aphanomyces stellatus</name>
    <dbReference type="NCBI Taxonomy" id="120398"/>
    <lineage>
        <taxon>Eukaryota</taxon>
        <taxon>Sar</taxon>
        <taxon>Stramenopiles</taxon>
        <taxon>Oomycota</taxon>
        <taxon>Saprolegniomycetes</taxon>
        <taxon>Saprolegniales</taxon>
        <taxon>Verrucalvaceae</taxon>
        <taxon>Aphanomyces</taxon>
    </lineage>
</organism>
<evidence type="ECO:0000313" key="2">
    <source>
        <dbReference type="EMBL" id="KAF0695408.1"/>
    </source>
</evidence>
<dbReference type="EMBL" id="CAADRA010005501">
    <property type="protein sequence ID" value="VFT90590.1"/>
    <property type="molecule type" value="Genomic_DNA"/>
</dbReference>
<proteinExistence type="predicted"/>
<protein>
    <submittedName>
        <fullName evidence="3">Aste57867_13757 protein</fullName>
    </submittedName>
</protein>
<dbReference type="InterPro" id="IPR016024">
    <property type="entry name" value="ARM-type_fold"/>
</dbReference>
<feature type="compositionally biased region" description="Basic and acidic residues" evidence="1">
    <location>
        <begin position="29"/>
        <end position="38"/>
    </location>
</feature>
<feature type="region of interest" description="Disordered" evidence="1">
    <location>
        <begin position="1"/>
        <end position="67"/>
    </location>
</feature>
<reference evidence="2" key="2">
    <citation type="submission" date="2019-06" db="EMBL/GenBank/DDBJ databases">
        <title>Genomics analysis of Aphanomyces spp. identifies a new class of oomycete effector associated with host adaptation.</title>
        <authorList>
            <person name="Gaulin E."/>
        </authorList>
    </citation>
    <scope>NUCLEOTIDE SEQUENCE</scope>
    <source>
        <strain evidence="2">CBS 578.67</strain>
    </source>
</reference>
<dbReference type="OrthoDB" id="78192at2759"/>
<dbReference type="SUPFAM" id="SSF48371">
    <property type="entry name" value="ARM repeat"/>
    <property type="match status" value="1"/>
</dbReference>